<comment type="function">
    <text evidence="10">Catalyzes the reduction of fatty acyl-CoA to fatty alcohols.</text>
</comment>
<organism evidence="13 14">
    <name type="scientific">Aphidius gifuensis</name>
    <name type="common">Parasitoid wasp</name>
    <dbReference type="NCBI Taxonomy" id="684658"/>
    <lineage>
        <taxon>Eukaryota</taxon>
        <taxon>Metazoa</taxon>
        <taxon>Ecdysozoa</taxon>
        <taxon>Arthropoda</taxon>
        <taxon>Hexapoda</taxon>
        <taxon>Insecta</taxon>
        <taxon>Pterygota</taxon>
        <taxon>Neoptera</taxon>
        <taxon>Endopterygota</taxon>
        <taxon>Hymenoptera</taxon>
        <taxon>Apocrita</taxon>
        <taxon>Ichneumonoidea</taxon>
        <taxon>Braconidae</taxon>
        <taxon>Aphidiinae</taxon>
        <taxon>Aphidius</taxon>
    </lineage>
</organism>
<comment type="similarity">
    <text evidence="2 10">Belongs to the fatty acyl-CoA reductase family.</text>
</comment>
<feature type="transmembrane region" description="Helical" evidence="10">
    <location>
        <begin position="363"/>
        <end position="383"/>
    </location>
</feature>
<evidence type="ECO:0000256" key="5">
    <source>
        <dbReference type="ARBA" id="ARBA00022857"/>
    </source>
</evidence>
<dbReference type="FunFam" id="3.40.50.720:FF:000143">
    <property type="entry name" value="Fatty acyl-CoA reductase"/>
    <property type="match status" value="1"/>
</dbReference>
<dbReference type="Proteomes" id="UP000639338">
    <property type="component" value="Unassembled WGS sequence"/>
</dbReference>
<comment type="subcellular location">
    <subcellularLocation>
        <location evidence="1">Membrane</location>
        <topology evidence="1">Multi-pass membrane protein</topology>
    </subcellularLocation>
</comment>
<proteinExistence type="inferred from homology"/>
<evidence type="ECO:0000256" key="7">
    <source>
        <dbReference type="ARBA" id="ARBA00023098"/>
    </source>
</evidence>
<comment type="catalytic activity">
    <reaction evidence="9 10">
        <text>a long-chain fatty acyl-CoA + 2 NADPH + 2 H(+) = a long-chain primary fatty alcohol + 2 NADP(+) + CoA</text>
        <dbReference type="Rhea" id="RHEA:52716"/>
        <dbReference type="ChEBI" id="CHEBI:15378"/>
        <dbReference type="ChEBI" id="CHEBI:57287"/>
        <dbReference type="ChEBI" id="CHEBI:57783"/>
        <dbReference type="ChEBI" id="CHEBI:58349"/>
        <dbReference type="ChEBI" id="CHEBI:77396"/>
        <dbReference type="ChEBI" id="CHEBI:83139"/>
        <dbReference type="EC" id="1.2.1.84"/>
    </reaction>
</comment>
<sequence>MAKMAIDNNVPSNIQSYYKDKTIFITGGSGLMGKVLIEKLLYNCSNLNKIYILLRSKRGRTPEQRLDDMFKLPMFERIRESKPEVLKKLIPLSGDVTMNNLGLTTKQCELLGNEVEIIFHCAATLKLEAKLKDAIDMNTVGTSYMLKLAKTMKKLNVFLHLSTAFCHVDCDELGERVYDSPDDPNEVMRTVKWLKDDALDLLTPKLLEPHPNTYTYSKRLAETLVANEYPNLPCVIARPSIVTPAWEEPLPGWVDNLNGPVGLIVGAGKGVIRSMHCNGSYHAEVIPVDYAINAMISIAHKVGSMTSRKKNIPVYNVTQSRVIPITWAQVLEKGKKIAYKYPFEGAIWFPDGDIRSSKFIHNLFVLFFHILPAYFIDFLMVIFRQKRFMVRIQKRISDGLEVLQYFTTRDWIFHNTNLLNLWNEMSTQDKKLFSFDFVLLASSDDEYIKKVILGARQYCMKEKLETLPRARIHQKVLYVVHLIAVYSFYFAVLSWIVKNVEFAKYSMDYITEKMKFLPIVGYLVGKAAPV</sequence>
<feature type="domain" description="Thioester reductase (TE)" evidence="12">
    <location>
        <begin position="25"/>
        <end position="295"/>
    </location>
</feature>
<keyword evidence="6 10" id="KW-1133">Transmembrane helix</keyword>
<comment type="caution">
    <text evidence="13">The sequence shown here is derived from an EMBL/GenBank/DDBJ whole genome shotgun (WGS) entry which is preliminary data.</text>
</comment>
<dbReference type="EC" id="1.2.1.84" evidence="10"/>
<dbReference type="GO" id="GO:0005777">
    <property type="term" value="C:peroxisome"/>
    <property type="evidence" value="ECO:0007669"/>
    <property type="project" value="TreeGrafter"/>
</dbReference>
<keyword evidence="4 10" id="KW-0812">Transmembrane</keyword>
<evidence type="ECO:0000256" key="9">
    <source>
        <dbReference type="ARBA" id="ARBA00052530"/>
    </source>
</evidence>
<dbReference type="CDD" id="cd05236">
    <property type="entry name" value="FAR-N_SDR_e"/>
    <property type="match status" value="1"/>
</dbReference>
<evidence type="ECO:0000256" key="1">
    <source>
        <dbReference type="ARBA" id="ARBA00004141"/>
    </source>
</evidence>
<dbReference type="InterPro" id="IPR036291">
    <property type="entry name" value="NAD(P)-bd_dom_sf"/>
</dbReference>
<dbReference type="EMBL" id="JACMRX010000001">
    <property type="protein sequence ID" value="KAF7998357.1"/>
    <property type="molecule type" value="Genomic_DNA"/>
</dbReference>
<evidence type="ECO:0000313" key="14">
    <source>
        <dbReference type="Proteomes" id="UP000639338"/>
    </source>
</evidence>
<dbReference type="Pfam" id="PF07993">
    <property type="entry name" value="NAD_binding_4"/>
    <property type="match status" value="1"/>
</dbReference>
<keyword evidence="7 10" id="KW-0443">Lipid metabolism</keyword>
<accession>A0A835CWC8</accession>
<dbReference type="CDD" id="cd09071">
    <property type="entry name" value="FAR_C"/>
    <property type="match status" value="1"/>
</dbReference>
<dbReference type="InterPro" id="IPR013120">
    <property type="entry name" value="FAR_NAD-bd"/>
</dbReference>
<evidence type="ECO:0000256" key="6">
    <source>
        <dbReference type="ARBA" id="ARBA00022989"/>
    </source>
</evidence>
<evidence type="ECO:0000259" key="12">
    <source>
        <dbReference type="Pfam" id="PF07993"/>
    </source>
</evidence>
<gene>
    <name evidence="13" type="ORF">HCN44_009755</name>
</gene>
<evidence type="ECO:0000259" key="11">
    <source>
        <dbReference type="Pfam" id="PF03015"/>
    </source>
</evidence>
<keyword evidence="5 10" id="KW-0521">NADP</keyword>
<reference evidence="13 14" key="1">
    <citation type="submission" date="2020-08" db="EMBL/GenBank/DDBJ databases">
        <title>Aphidius gifuensis genome sequencing and assembly.</title>
        <authorList>
            <person name="Du Z."/>
        </authorList>
    </citation>
    <scope>NUCLEOTIDE SEQUENCE [LARGE SCALE GENOMIC DNA]</scope>
    <source>
        <strain evidence="13">YNYX2018</strain>
        <tissue evidence="13">Adults</tissue>
    </source>
</reference>
<dbReference type="OrthoDB" id="429813at2759"/>
<protein>
    <recommendedName>
        <fullName evidence="10">Fatty acyl-CoA reductase</fullName>
        <ecNumber evidence="10">1.2.1.84</ecNumber>
    </recommendedName>
</protein>
<dbReference type="PANTHER" id="PTHR11011:SF12">
    <property type="entry name" value="FATTY ACYL-COA REDUCTASE"/>
    <property type="match status" value="1"/>
</dbReference>
<dbReference type="GO" id="GO:0102965">
    <property type="term" value="F:alcohol-forming long-chain fatty acyl-CoA reductase activity"/>
    <property type="evidence" value="ECO:0007669"/>
    <property type="project" value="UniProtKB-EC"/>
</dbReference>
<dbReference type="PANTHER" id="PTHR11011">
    <property type="entry name" value="MALE STERILITY PROTEIN 2-RELATED"/>
    <property type="match status" value="1"/>
</dbReference>
<dbReference type="GO" id="GO:0035336">
    <property type="term" value="P:long-chain fatty-acyl-CoA metabolic process"/>
    <property type="evidence" value="ECO:0007669"/>
    <property type="project" value="TreeGrafter"/>
</dbReference>
<evidence type="ECO:0000256" key="2">
    <source>
        <dbReference type="ARBA" id="ARBA00005928"/>
    </source>
</evidence>
<feature type="domain" description="Fatty acyl-CoA reductase C-terminal" evidence="11">
    <location>
        <begin position="368"/>
        <end position="462"/>
    </location>
</feature>
<evidence type="ECO:0000256" key="10">
    <source>
        <dbReference type="RuleBase" id="RU363097"/>
    </source>
</evidence>
<keyword evidence="8 10" id="KW-0472">Membrane</keyword>
<dbReference type="GO" id="GO:0016020">
    <property type="term" value="C:membrane"/>
    <property type="evidence" value="ECO:0007669"/>
    <property type="project" value="UniProtKB-SubCell"/>
</dbReference>
<dbReference type="Gene3D" id="3.40.50.720">
    <property type="entry name" value="NAD(P)-binding Rossmann-like Domain"/>
    <property type="match status" value="1"/>
</dbReference>
<evidence type="ECO:0000256" key="8">
    <source>
        <dbReference type="ARBA" id="ARBA00023136"/>
    </source>
</evidence>
<dbReference type="SUPFAM" id="SSF51735">
    <property type="entry name" value="NAD(P)-binding Rossmann-fold domains"/>
    <property type="match status" value="1"/>
</dbReference>
<name>A0A835CWC8_APHGI</name>
<keyword evidence="10" id="KW-0560">Oxidoreductase</keyword>
<dbReference type="GO" id="GO:0080019">
    <property type="term" value="F:alcohol-forming very long-chain fatty acyl-CoA reductase activity"/>
    <property type="evidence" value="ECO:0007669"/>
    <property type="project" value="InterPro"/>
</dbReference>
<dbReference type="Pfam" id="PF03015">
    <property type="entry name" value="Sterile"/>
    <property type="match status" value="1"/>
</dbReference>
<keyword evidence="14" id="KW-1185">Reference proteome</keyword>
<dbReference type="InterPro" id="IPR033640">
    <property type="entry name" value="FAR_C"/>
</dbReference>
<feature type="transmembrane region" description="Helical" evidence="10">
    <location>
        <begin position="476"/>
        <end position="497"/>
    </location>
</feature>
<dbReference type="AlphaFoldDB" id="A0A835CWC8"/>
<keyword evidence="3 10" id="KW-0444">Lipid biosynthesis</keyword>
<evidence type="ECO:0000313" key="13">
    <source>
        <dbReference type="EMBL" id="KAF7998357.1"/>
    </source>
</evidence>
<dbReference type="InterPro" id="IPR026055">
    <property type="entry name" value="FAR"/>
</dbReference>
<evidence type="ECO:0000256" key="3">
    <source>
        <dbReference type="ARBA" id="ARBA00022516"/>
    </source>
</evidence>
<evidence type="ECO:0000256" key="4">
    <source>
        <dbReference type="ARBA" id="ARBA00022692"/>
    </source>
</evidence>